<sequence>MATPDPVDPATLEIKTRSIEQTLLPLVKQAHSIDRVLITVLLNFTVHVEEARFFHLAGNVSRCSRIAPLRNPITQVATSLTVAPGHTPSGNFEKLSFQGRMHFSHFAVQYSVRYM</sequence>
<protein>
    <submittedName>
        <fullName evidence="1">Uncharacterized protein</fullName>
    </submittedName>
</protein>
<dbReference type="Proteomes" id="UP000614350">
    <property type="component" value="Unassembled WGS sequence"/>
</dbReference>
<comment type="caution">
    <text evidence="1">The sequence shown here is derived from an EMBL/GenBank/DDBJ whole genome shotgun (WGS) entry which is preliminary data.</text>
</comment>
<reference evidence="1" key="1">
    <citation type="journal article" date="2020" name="G3 (Bethesda)">
        <title>High-Quality Assemblies for Three Invasive Social Wasps from the &lt;i&gt;Vespula&lt;/i&gt; Genus.</title>
        <authorList>
            <person name="Harrop T.W.R."/>
            <person name="Guhlin J."/>
            <person name="McLaughlin G.M."/>
            <person name="Permina E."/>
            <person name="Stockwell P."/>
            <person name="Gilligan J."/>
            <person name="Le Lec M.F."/>
            <person name="Gruber M.A.M."/>
            <person name="Quinn O."/>
            <person name="Lovegrove M."/>
            <person name="Duncan E.J."/>
            <person name="Remnant E.J."/>
            <person name="Van Eeckhoven J."/>
            <person name="Graham B."/>
            <person name="Knapp R.A."/>
            <person name="Langford K.W."/>
            <person name="Kronenberg Z."/>
            <person name="Press M.O."/>
            <person name="Eacker S.M."/>
            <person name="Wilson-Rankin E.E."/>
            <person name="Purcell J."/>
            <person name="Lester P.J."/>
            <person name="Dearden P.K."/>
        </authorList>
    </citation>
    <scope>NUCLEOTIDE SEQUENCE</scope>
    <source>
        <strain evidence="1">Marl-1</strain>
    </source>
</reference>
<dbReference type="AlphaFoldDB" id="A0A834N886"/>
<name>A0A834N886_VESVU</name>
<gene>
    <name evidence="1" type="ORF">HZH66_005639</name>
</gene>
<dbReference type="EMBL" id="JACSEA010000005">
    <property type="protein sequence ID" value="KAF7400455.1"/>
    <property type="molecule type" value="Genomic_DNA"/>
</dbReference>
<proteinExistence type="predicted"/>
<accession>A0A834N886</accession>
<evidence type="ECO:0000313" key="1">
    <source>
        <dbReference type="EMBL" id="KAF7400455.1"/>
    </source>
</evidence>
<evidence type="ECO:0000313" key="2">
    <source>
        <dbReference type="Proteomes" id="UP000614350"/>
    </source>
</evidence>
<organism evidence="1 2">
    <name type="scientific">Vespula vulgaris</name>
    <name type="common">Yellow jacket</name>
    <name type="synonym">Wasp</name>
    <dbReference type="NCBI Taxonomy" id="7454"/>
    <lineage>
        <taxon>Eukaryota</taxon>
        <taxon>Metazoa</taxon>
        <taxon>Ecdysozoa</taxon>
        <taxon>Arthropoda</taxon>
        <taxon>Hexapoda</taxon>
        <taxon>Insecta</taxon>
        <taxon>Pterygota</taxon>
        <taxon>Neoptera</taxon>
        <taxon>Endopterygota</taxon>
        <taxon>Hymenoptera</taxon>
        <taxon>Apocrita</taxon>
        <taxon>Aculeata</taxon>
        <taxon>Vespoidea</taxon>
        <taxon>Vespidae</taxon>
        <taxon>Vespinae</taxon>
        <taxon>Vespula</taxon>
    </lineage>
</organism>
<keyword evidence="2" id="KW-1185">Reference proteome</keyword>